<keyword evidence="6" id="KW-0547">Nucleotide-binding</keyword>
<dbReference type="InterPro" id="IPR036651">
    <property type="entry name" value="Gln_synt_N_sf"/>
</dbReference>
<dbReference type="GO" id="GO:0005524">
    <property type="term" value="F:ATP binding"/>
    <property type="evidence" value="ECO:0007669"/>
    <property type="project" value="UniProtKB-KW"/>
</dbReference>
<proteinExistence type="inferred from homology"/>
<comment type="similarity">
    <text evidence="2 8 9">Belongs to the glutamine synthetase family.</text>
</comment>
<organism evidence="12 13">
    <name type="scientific">Leptosia nina</name>
    <dbReference type="NCBI Taxonomy" id="320188"/>
    <lineage>
        <taxon>Eukaryota</taxon>
        <taxon>Metazoa</taxon>
        <taxon>Ecdysozoa</taxon>
        <taxon>Arthropoda</taxon>
        <taxon>Hexapoda</taxon>
        <taxon>Insecta</taxon>
        <taxon>Pterygota</taxon>
        <taxon>Neoptera</taxon>
        <taxon>Endopterygota</taxon>
        <taxon>Lepidoptera</taxon>
        <taxon>Glossata</taxon>
        <taxon>Ditrysia</taxon>
        <taxon>Papilionoidea</taxon>
        <taxon>Pieridae</taxon>
        <taxon>Pierinae</taxon>
        <taxon>Leptosia</taxon>
    </lineage>
</organism>
<evidence type="ECO:0000259" key="11">
    <source>
        <dbReference type="PROSITE" id="PS51987"/>
    </source>
</evidence>
<dbReference type="Pfam" id="PF00120">
    <property type="entry name" value="Gln-synt_C"/>
    <property type="match status" value="1"/>
</dbReference>
<dbReference type="GO" id="GO:0004356">
    <property type="term" value="F:glutamine synthetase activity"/>
    <property type="evidence" value="ECO:0007669"/>
    <property type="project" value="UniProtKB-EC"/>
</dbReference>
<name>A0AAV1J6Q9_9NEOP</name>
<evidence type="ECO:0000313" key="12">
    <source>
        <dbReference type="EMBL" id="CAK1545112.1"/>
    </source>
</evidence>
<evidence type="ECO:0000256" key="5">
    <source>
        <dbReference type="ARBA" id="ARBA00022598"/>
    </source>
</evidence>
<comment type="caution">
    <text evidence="12">The sequence shown here is derived from an EMBL/GenBank/DDBJ whole genome shotgun (WGS) entry which is preliminary data.</text>
</comment>
<evidence type="ECO:0000256" key="1">
    <source>
        <dbReference type="ARBA" id="ARBA00004496"/>
    </source>
</evidence>
<comment type="subcellular location">
    <subcellularLocation>
        <location evidence="1">Cytoplasm</location>
    </subcellularLocation>
</comment>
<protein>
    <recommendedName>
        <fullName evidence="3">glutamine synthetase</fullName>
        <ecNumber evidence="3">6.3.1.2</ecNumber>
    </recommendedName>
</protein>
<dbReference type="PROSITE" id="PS51987">
    <property type="entry name" value="GS_CATALYTIC"/>
    <property type="match status" value="1"/>
</dbReference>
<dbReference type="InterPro" id="IPR008146">
    <property type="entry name" value="Gln_synth_cat_dom"/>
</dbReference>
<dbReference type="SUPFAM" id="SSF55931">
    <property type="entry name" value="Glutamine synthetase/guanido kinase"/>
    <property type="match status" value="1"/>
</dbReference>
<evidence type="ECO:0000256" key="2">
    <source>
        <dbReference type="ARBA" id="ARBA00009897"/>
    </source>
</evidence>
<dbReference type="PROSITE" id="PS51986">
    <property type="entry name" value="GS_BETA_GRASP"/>
    <property type="match status" value="1"/>
</dbReference>
<dbReference type="InterPro" id="IPR050292">
    <property type="entry name" value="Glutamine_Synthetase"/>
</dbReference>
<dbReference type="EC" id="6.3.1.2" evidence="3"/>
<feature type="domain" description="GS catalytic" evidence="11">
    <location>
        <begin position="74"/>
        <end position="321"/>
    </location>
</feature>
<dbReference type="Gene3D" id="3.30.590.10">
    <property type="entry name" value="Glutamine synthetase/guanido kinase, catalytic domain"/>
    <property type="match status" value="1"/>
</dbReference>
<dbReference type="EMBL" id="CAVLEF010000006">
    <property type="protein sequence ID" value="CAK1545112.1"/>
    <property type="molecule type" value="Genomic_DNA"/>
</dbReference>
<evidence type="ECO:0000256" key="3">
    <source>
        <dbReference type="ARBA" id="ARBA00012937"/>
    </source>
</evidence>
<dbReference type="GO" id="GO:0006542">
    <property type="term" value="P:glutamine biosynthetic process"/>
    <property type="evidence" value="ECO:0007669"/>
    <property type="project" value="InterPro"/>
</dbReference>
<dbReference type="AlphaFoldDB" id="A0AAV1J6Q9"/>
<evidence type="ECO:0000256" key="4">
    <source>
        <dbReference type="ARBA" id="ARBA00022490"/>
    </source>
</evidence>
<feature type="domain" description="GS beta-grasp" evidence="10">
    <location>
        <begin position="1"/>
        <end position="67"/>
    </location>
</feature>
<evidence type="ECO:0000313" key="13">
    <source>
        <dbReference type="Proteomes" id="UP001497472"/>
    </source>
</evidence>
<evidence type="ECO:0000256" key="9">
    <source>
        <dbReference type="RuleBase" id="RU000384"/>
    </source>
</evidence>
<dbReference type="Gene3D" id="3.10.20.70">
    <property type="entry name" value="Glutamine synthetase, N-terminal domain"/>
    <property type="match status" value="1"/>
</dbReference>
<dbReference type="SUPFAM" id="SSF54368">
    <property type="entry name" value="Glutamine synthetase, N-terminal domain"/>
    <property type="match status" value="1"/>
</dbReference>
<dbReference type="GO" id="GO:0005737">
    <property type="term" value="C:cytoplasm"/>
    <property type="evidence" value="ECO:0007669"/>
    <property type="project" value="UniProtKB-SubCell"/>
</dbReference>
<dbReference type="SMART" id="SM01230">
    <property type="entry name" value="Gln-synt_C"/>
    <property type="match status" value="1"/>
</dbReference>
<evidence type="ECO:0000256" key="7">
    <source>
        <dbReference type="ARBA" id="ARBA00022840"/>
    </source>
</evidence>
<dbReference type="Proteomes" id="UP001497472">
    <property type="component" value="Unassembled WGS sequence"/>
</dbReference>
<dbReference type="PANTHER" id="PTHR20852:SF44">
    <property type="entry name" value="GLUTAMINE SYNTHETASE 1, MITOCHONDRIAL"/>
    <property type="match status" value="1"/>
</dbReference>
<dbReference type="PANTHER" id="PTHR20852">
    <property type="entry name" value="GLUTAMINE SYNTHETASE"/>
    <property type="match status" value="1"/>
</dbReference>
<dbReference type="InterPro" id="IPR014746">
    <property type="entry name" value="Gln_synth/guanido_kin_cat_dom"/>
</dbReference>
<dbReference type="FunFam" id="3.30.590.10:FF:000011">
    <property type="entry name" value="Glutamine synthetase"/>
    <property type="match status" value="1"/>
</dbReference>
<accession>A0AAV1J6Q9</accession>
<keyword evidence="13" id="KW-1185">Reference proteome</keyword>
<keyword evidence="4" id="KW-0963">Cytoplasm</keyword>
<keyword evidence="7" id="KW-0067">ATP-binding</keyword>
<reference evidence="12 13" key="1">
    <citation type="submission" date="2023-11" db="EMBL/GenBank/DDBJ databases">
        <authorList>
            <person name="Okamura Y."/>
        </authorList>
    </citation>
    <scope>NUCLEOTIDE SEQUENCE [LARGE SCALE GENOMIC DNA]</scope>
</reference>
<gene>
    <name evidence="12" type="ORF">LNINA_LOCUS4799</name>
</gene>
<dbReference type="Pfam" id="PF03951">
    <property type="entry name" value="Gln-synt_N"/>
    <property type="match status" value="1"/>
</dbReference>
<evidence type="ECO:0000256" key="6">
    <source>
        <dbReference type="ARBA" id="ARBA00022741"/>
    </source>
</evidence>
<dbReference type="InterPro" id="IPR008147">
    <property type="entry name" value="Gln_synt_N"/>
</dbReference>
<keyword evidence="5" id="KW-0436">Ligase</keyword>
<sequence length="321" mass="35951">MRSKDRVLDKTPCQLSDVPHWSFDGSSTGQAKTQDSDTMLIPSAVYCDPFRKSPHILVLCETYYGDGNPTATNHRANCAKILSKISDLEPWFGIEQEYTMFDSNMWPIGWPSRGYPATKSLYSYCGIGEHVAGREIVECHARACLYAGMDYGGSNAEVMKGSWEYQVGTTLGIKAADDLWLGRYLLNRIAEHFGIIISYHPKPMGKDQPGIGCHHNFSVKKMRLDGGLGEIEKVCNILCERHPTLMKHYGLMDGEENRKRLTGKFETASFDTCRWAIADRGASVRLQRSVVSNKKGFLEDRRPAGDCDPYRVCALIAETCV</sequence>
<dbReference type="InterPro" id="IPR027302">
    <property type="entry name" value="Gln_synth_N_conserv_site"/>
</dbReference>
<evidence type="ECO:0000256" key="8">
    <source>
        <dbReference type="PROSITE-ProRule" id="PRU01330"/>
    </source>
</evidence>
<dbReference type="PROSITE" id="PS00180">
    <property type="entry name" value="GLNA_1"/>
    <property type="match status" value="1"/>
</dbReference>
<evidence type="ECO:0000259" key="10">
    <source>
        <dbReference type="PROSITE" id="PS51986"/>
    </source>
</evidence>